<gene>
    <name evidence="2" type="ORF">PAXRUDRAFT_218535</name>
</gene>
<evidence type="ECO:0000256" key="1">
    <source>
        <dbReference type="SAM" id="Phobius"/>
    </source>
</evidence>
<keyword evidence="1" id="KW-0812">Transmembrane</keyword>
<feature type="transmembrane region" description="Helical" evidence="1">
    <location>
        <begin position="21"/>
        <end position="38"/>
    </location>
</feature>
<evidence type="ECO:0000313" key="2">
    <source>
        <dbReference type="EMBL" id="KIK97510.1"/>
    </source>
</evidence>
<proteinExistence type="predicted"/>
<dbReference type="EMBL" id="KN824932">
    <property type="protein sequence ID" value="KIK97510.1"/>
    <property type="molecule type" value="Genomic_DNA"/>
</dbReference>
<protein>
    <submittedName>
        <fullName evidence="2">Uncharacterized protein</fullName>
    </submittedName>
</protein>
<dbReference type="InParanoid" id="A0A0D0EBF1"/>
<name>A0A0D0EBF1_9AGAM</name>
<reference evidence="2 3" key="1">
    <citation type="submission" date="2014-04" db="EMBL/GenBank/DDBJ databases">
        <authorList>
            <consortium name="DOE Joint Genome Institute"/>
            <person name="Kuo A."/>
            <person name="Kohler A."/>
            <person name="Jargeat P."/>
            <person name="Nagy L.G."/>
            <person name="Floudas D."/>
            <person name="Copeland A."/>
            <person name="Barry K.W."/>
            <person name="Cichocki N."/>
            <person name="Veneault-Fourrey C."/>
            <person name="LaButti K."/>
            <person name="Lindquist E.A."/>
            <person name="Lipzen A."/>
            <person name="Lundell T."/>
            <person name="Morin E."/>
            <person name="Murat C."/>
            <person name="Sun H."/>
            <person name="Tunlid A."/>
            <person name="Henrissat B."/>
            <person name="Grigoriev I.V."/>
            <person name="Hibbett D.S."/>
            <person name="Martin F."/>
            <person name="Nordberg H.P."/>
            <person name="Cantor M.N."/>
            <person name="Hua S.X."/>
        </authorList>
    </citation>
    <scope>NUCLEOTIDE SEQUENCE [LARGE SCALE GENOMIC DNA]</scope>
    <source>
        <strain evidence="2 3">Ve08.2h10</strain>
    </source>
</reference>
<dbReference type="AlphaFoldDB" id="A0A0D0EBF1"/>
<dbReference type="Proteomes" id="UP000054538">
    <property type="component" value="Unassembled WGS sequence"/>
</dbReference>
<evidence type="ECO:0000313" key="3">
    <source>
        <dbReference type="Proteomes" id="UP000054538"/>
    </source>
</evidence>
<organism evidence="2 3">
    <name type="scientific">Paxillus rubicundulus Ve08.2h10</name>
    <dbReference type="NCBI Taxonomy" id="930991"/>
    <lineage>
        <taxon>Eukaryota</taxon>
        <taxon>Fungi</taxon>
        <taxon>Dikarya</taxon>
        <taxon>Basidiomycota</taxon>
        <taxon>Agaricomycotina</taxon>
        <taxon>Agaricomycetes</taxon>
        <taxon>Agaricomycetidae</taxon>
        <taxon>Boletales</taxon>
        <taxon>Paxilineae</taxon>
        <taxon>Paxillaceae</taxon>
        <taxon>Paxillus</taxon>
    </lineage>
</organism>
<keyword evidence="1" id="KW-0472">Membrane</keyword>
<sequence length="72" mass="8325">MSRLISFTDNGLRFLRIIRLFALRLAFSLLRTLLFVIFDQSVAITIAKMNDICDVIDMWMQVVVGKIGEIFD</sequence>
<reference evidence="3" key="2">
    <citation type="submission" date="2015-01" db="EMBL/GenBank/DDBJ databases">
        <title>Evolutionary Origins and Diversification of the Mycorrhizal Mutualists.</title>
        <authorList>
            <consortium name="DOE Joint Genome Institute"/>
            <consortium name="Mycorrhizal Genomics Consortium"/>
            <person name="Kohler A."/>
            <person name="Kuo A."/>
            <person name="Nagy L.G."/>
            <person name="Floudas D."/>
            <person name="Copeland A."/>
            <person name="Barry K.W."/>
            <person name="Cichocki N."/>
            <person name="Veneault-Fourrey C."/>
            <person name="LaButti K."/>
            <person name="Lindquist E.A."/>
            <person name="Lipzen A."/>
            <person name="Lundell T."/>
            <person name="Morin E."/>
            <person name="Murat C."/>
            <person name="Riley R."/>
            <person name="Ohm R."/>
            <person name="Sun H."/>
            <person name="Tunlid A."/>
            <person name="Henrissat B."/>
            <person name="Grigoriev I.V."/>
            <person name="Hibbett D.S."/>
            <person name="Martin F."/>
        </authorList>
    </citation>
    <scope>NUCLEOTIDE SEQUENCE [LARGE SCALE GENOMIC DNA]</scope>
    <source>
        <strain evidence="3">Ve08.2h10</strain>
    </source>
</reference>
<dbReference type="HOGENOM" id="CLU_2722901_0_0_1"/>
<keyword evidence="3" id="KW-1185">Reference proteome</keyword>
<accession>A0A0D0EBF1</accession>
<keyword evidence="1" id="KW-1133">Transmembrane helix</keyword>